<protein>
    <submittedName>
        <fullName evidence="1">Phage tail protein</fullName>
    </submittedName>
</protein>
<sequence length="150" mass="16749">MAGEKQESPWPVPKFHFKATIGSKGEIAFQEVSGLDTEYDIIEYRAGNSLDFSTVKMPGLKKASDITLKKGMFKSDSSLFTYFNEVKMNTIARETVTIQLLDEEHNPMFTWTLKNAFPMKVSGTDMNAQNSEVAVEEIVLAHEGLSFEAA</sequence>
<keyword evidence="2" id="KW-1185">Reference proteome</keyword>
<dbReference type="Pfam" id="PF06841">
    <property type="entry name" value="Phage_T4_gp19"/>
    <property type="match status" value="1"/>
</dbReference>
<dbReference type="RefSeq" id="WP_187468655.1">
    <property type="nucleotide sequence ID" value="NZ_JACSIT010000153.1"/>
</dbReference>
<dbReference type="InterPro" id="IPR011747">
    <property type="entry name" value="CHP02241"/>
</dbReference>
<accession>A0A923PTQ8</accession>
<name>A0A923PTQ8_9BACT</name>
<gene>
    <name evidence="1" type="ORF">H9S92_20945</name>
</gene>
<comment type="caution">
    <text evidence="1">The sequence shown here is derived from an EMBL/GenBank/DDBJ whole genome shotgun (WGS) entry which is preliminary data.</text>
</comment>
<reference evidence="1" key="1">
    <citation type="submission" date="2020-08" db="EMBL/GenBank/DDBJ databases">
        <title>Lewinella bacteria from marine environments.</title>
        <authorList>
            <person name="Zhong Y."/>
        </authorList>
    </citation>
    <scope>NUCLEOTIDE SEQUENCE</scope>
    <source>
        <strain evidence="1">KCTC 42187</strain>
    </source>
</reference>
<dbReference type="GO" id="GO:0005198">
    <property type="term" value="F:structural molecule activity"/>
    <property type="evidence" value="ECO:0007669"/>
    <property type="project" value="InterPro"/>
</dbReference>
<dbReference type="PANTHER" id="PTHR38009:SF1">
    <property type="entry name" value="CONSERVED HYPOTHETICAL PHAGE TAIL PROTEIN"/>
    <property type="match status" value="1"/>
</dbReference>
<organism evidence="1 2">
    <name type="scientific">Neolewinella lacunae</name>
    <dbReference type="NCBI Taxonomy" id="1517758"/>
    <lineage>
        <taxon>Bacteria</taxon>
        <taxon>Pseudomonadati</taxon>
        <taxon>Bacteroidota</taxon>
        <taxon>Saprospiria</taxon>
        <taxon>Saprospirales</taxon>
        <taxon>Lewinellaceae</taxon>
        <taxon>Neolewinella</taxon>
    </lineage>
</organism>
<dbReference type="NCBIfam" id="TIGR02241">
    <property type="entry name" value="conserved hypothetical phage tail region protein"/>
    <property type="match status" value="1"/>
</dbReference>
<dbReference type="EMBL" id="JACSIT010000153">
    <property type="protein sequence ID" value="MBC6996652.1"/>
    <property type="molecule type" value="Genomic_DNA"/>
</dbReference>
<evidence type="ECO:0000313" key="1">
    <source>
        <dbReference type="EMBL" id="MBC6996652.1"/>
    </source>
</evidence>
<dbReference type="PANTHER" id="PTHR38009">
    <property type="entry name" value="CONSERVED HYPOTHETICAL PHAGE TAIL PROTEIN"/>
    <property type="match status" value="1"/>
</dbReference>
<dbReference type="AlphaFoldDB" id="A0A923PTQ8"/>
<proteinExistence type="predicted"/>
<evidence type="ECO:0000313" key="2">
    <source>
        <dbReference type="Proteomes" id="UP000650081"/>
    </source>
</evidence>
<dbReference type="Proteomes" id="UP000650081">
    <property type="component" value="Unassembled WGS sequence"/>
</dbReference>
<dbReference type="InterPro" id="IPR010667">
    <property type="entry name" value="Phage_T4_Gp19"/>
</dbReference>